<dbReference type="InterPro" id="IPR036390">
    <property type="entry name" value="WH_DNA-bd_sf"/>
</dbReference>
<dbReference type="InterPro" id="IPR005471">
    <property type="entry name" value="Tscrpt_reg_IclR_N"/>
</dbReference>
<dbReference type="SUPFAM" id="SSF46785">
    <property type="entry name" value="Winged helix' DNA-binding domain"/>
    <property type="match status" value="1"/>
</dbReference>
<dbReference type="InterPro" id="IPR011991">
    <property type="entry name" value="ArsR-like_HTH"/>
</dbReference>
<accession>A0A9W6HPC9</accession>
<dbReference type="PROSITE" id="PS51077">
    <property type="entry name" value="HTH_ICLR"/>
    <property type="match status" value="1"/>
</dbReference>
<dbReference type="AlphaFoldDB" id="A0A9W6HPC9"/>
<evidence type="ECO:0000313" key="6">
    <source>
        <dbReference type="EMBL" id="GLK00373.1"/>
    </source>
</evidence>
<dbReference type="PANTHER" id="PTHR30136">
    <property type="entry name" value="HELIX-TURN-HELIX TRANSCRIPTIONAL REGULATOR, ICLR FAMILY"/>
    <property type="match status" value="1"/>
</dbReference>
<keyword evidence="1" id="KW-0805">Transcription regulation</keyword>
<dbReference type="InterPro" id="IPR029016">
    <property type="entry name" value="GAF-like_dom_sf"/>
</dbReference>
<keyword evidence="7" id="KW-1185">Reference proteome</keyword>
<dbReference type="SUPFAM" id="SSF55781">
    <property type="entry name" value="GAF domain-like"/>
    <property type="match status" value="1"/>
</dbReference>
<protein>
    <submittedName>
        <fullName evidence="6">IclR family transcriptional regulator</fullName>
    </submittedName>
</protein>
<feature type="domain" description="HTH iclR-type" evidence="4">
    <location>
        <begin position="2"/>
        <end position="61"/>
    </location>
</feature>
<dbReference type="GO" id="GO:0045892">
    <property type="term" value="P:negative regulation of DNA-templated transcription"/>
    <property type="evidence" value="ECO:0007669"/>
    <property type="project" value="TreeGrafter"/>
</dbReference>
<dbReference type="CDD" id="cd00090">
    <property type="entry name" value="HTH_ARSR"/>
    <property type="match status" value="1"/>
</dbReference>
<keyword evidence="3" id="KW-0804">Transcription</keyword>
<dbReference type="Pfam" id="PF01614">
    <property type="entry name" value="IclR_C"/>
    <property type="match status" value="1"/>
</dbReference>
<gene>
    <name evidence="6" type="ORF">GCM10017596_00880</name>
</gene>
<keyword evidence="2" id="KW-0238">DNA-binding</keyword>
<organism evidence="6 7">
    <name type="scientific">Microbacterium keratanolyticum</name>
    <dbReference type="NCBI Taxonomy" id="67574"/>
    <lineage>
        <taxon>Bacteria</taxon>
        <taxon>Bacillati</taxon>
        <taxon>Actinomycetota</taxon>
        <taxon>Actinomycetes</taxon>
        <taxon>Micrococcales</taxon>
        <taxon>Microbacteriaceae</taxon>
        <taxon>Microbacterium</taxon>
    </lineage>
</organism>
<evidence type="ECO:0000256" key="1">
    <source>
        <dbReference type="ARBA" id="ARBA00023015"/>
    </source>
</evidence>
<dbReference type="RefSeq" id="WP_204938098.1">
    <property type="nucleotide sequence ID" value="NZ_BAAAUM010000001.1"/>
</dbReference>
<dbReference type="GO" id="GO:0003700">
    <property type="term" value="F:DNA-binding transcription factor activity"/>
    <property type="evidence" value="ECO:0007669"/>
    <property type="project" value="TreeGrafter"/>
</dbReference>
<dbReference type="Gene3D" id="1.10.10.10">
    <property type="entry name" value="Winged helix-like DNA-binding domain superfamily/Winged helix DNA-binding domain"/>
    <property type="match status" value="1"/>
</dbReference>
<evidence type="ECO:0000259" key="4">
    <source>
        <dbReference type="PROSITE" id="PS51077"/>
    </source>
</evidence>
<reference evidence="6" key="1">
    <citation type="journal article" date="2014" name="Int. J. Syst. Evol. Microbiol.">
        <title>Complete genome sequence of Corynebacterium casei LMG S-19264T (=DSM 44701T), isolated from a smear-ripened cheese.</title>
        <authorList>
            <consortium name="US DOE Joint Genome Institute (JGI-PGF)"/>
            <person name="Walter F."/>
            <person name="Albersmeier A."/>
            <person name="Kalinowski J."/>
            <person name="Ruckert C."/>
        </authorList>
    </citation>
    <scope>NUCLEOTIDE SEQUENCE</scope>
    <source>
        <strain evidence="6">VKM Ac-1958</strain>
    </source>
</reference>
<dbReference type="Proteomes" id="UP001142325">
    <property type="component" value="Unassembled WGS sequence"/>
</dbReference>
<dbReference type="InterPro" id="IPR050707">
    <property type="entry name" value="HTH_MetabolicPath_Reg"/>
</dbReference>
<dbReference type="GO" id="GO:0003677">
    <property type="term" value="F:DNA binding"/>
    <property type="evidence" value="ECO:0007669"/>
    <property type="project" value="UniProtKB-KW"/>
</dbReference>
<dbReference type="EMBL" id="BSET01000001">
    <property type="protein sequence ID" value="GLK00373.1"/>
    <property type="molecule type" value="Genomic_DNA"/>
</dbReference>
<dbReference type="SMART" id="SM00346">
    <property type="entry name" value="HTH_ICLR"/>
    <property type="match status" value="1"/>
</dbReference>
<dbReference type="PANTHER" id="PTHR30136:SF24">
    <property type="entry name" value="HTH-TYPE TRANSCRIPTIONAL REPRESSOR ALLR"/>
    <property type="match status" value="1"/>
</dbReference>
<dbReference type="PROSITE" id="PS51078">
    <property type="entry name" value="ICLR_ED"/>
    <property type="match status" value="1"/>
</dbReference>
<dbReference type="InterPro" id="IPR036388">
    <property type="entry name" value="WH-like_DNA-bd_sf"/>
</dbReference>
<sequence length="243" mass="26788">MSQSVTRAARILDVLAADPQTVPELAVSFDLHRSTMFRELQALERVGFVRRRKDGRYSLGVRLIALGQTALNTLDLREAGSSYVRQLHKSVGNTVHMAALMDSTIVYVDKVDDAQGMRMYSRVGAPVRAYCSGIGKVILADLDVPERDAILADTEWVRYTESTITSREALDDELVRVSAQGWAVDDGEFEDFVNCVAVPIRASAGIVGALSVTAVRMVQNIEQLRRHIPLMQQTADRIGRALG</sequence>
<evidence type="ECO:0000259" key="5">
    <source>
        <dbReference type="PROSITE" id="PS51078"/>
    </source>
</evidence>
<evidence type="ECO:0000256" key="2">
    <source>
        <dbReference type="ARBA" id="ARBA00023125"/>
    </source>
</evidence>
<evidence type="ECO:0000256" key="3">
    <source>
        <dbReference type="ARBA" id="ARBA00023163"/>
    </source>
</evidence>
<feature type="domain" description="IclR-ED" evidence="5">
    <location>
        <begin position="62"/>
        <end position="243"/>
    </location>
</feature>
<name>A0A9W6HPC9_9MICO</name>
<reference evidence="6" key="2">
    <citation type="submission" date="2023-01" db="EMBL/GenBank/DDBJ databases">
        <authorList>
            <person name="Sun Q."/>
            <person name="Evtushenko L."/>
        </authorList>
    </citation>
    <scope>NUCLEOTIDE SEQUENCE</scope>
    <source>
        <strain evidence="6">VKM Ac-1958</strain>
    </source>
</reference>
<evidence type="ECO:0000313" key="7">
    <source>
        <dbReference type="Proteomes" id="UP001142325"/>
    </source>
</evidence>
<dbReference type="Pfam" id="PF09339">
    <property type="entry name" value="HTH_IclR"/>
    <property type="match status" value="1"/>
</dbReference>
<dbReference type="Gene3D" id="3.30.450.40">
    <property type="match status" value="1"/>
</dbReference>
<comment type="caution">
    <text evidence="6">The sequence shown here is derived from an EMBL/GenBank/DDBJ whole genome shotgun (WGS) entry which is preliminary data.</text>
</comment>
<dbReference type="InterPro" id="IPR014757">
    <property type="entry name" value="Tscrpt_reg_IclR_C"/>
</dbReference>
<proteinExistence type="predicted"/>